<name>A0A136Q8B9_9FIRM</name>
<comment type="caution">
    <text evidence="1">The sequence shown here is derived from an EMBL/GenBank/DDBJ whole genome shotgun (WGS) entry which is preliminary data.</text>
</comment>
<sequence>MLPLNPVVVNVFARFFRIFPVKKAAFTAALFIYPEARSQ</sequence>
<proteinExistence type="predicted"/>
<gene>
    <name evidence="1" type="ORF">HMPREF3293_00247</name>
</gene>
<keyword evidence="2" id="KW-1185">Reference proteome</keyword>
<evidence type="ECO:0000313" key="1">
    <source>
        <dbReference type="EMBL" id="KXK66859.1"/>
    </source>
</evidence>
<dbReference type="STRING" id="626937.HMPREF3293_00247"/>
<organism evidence="1 2">
    <name type="scientific">Christensenella minuta</name>
    <dbReference type="NCBI Taxonomy" id="626937"/>
    <lineage>
        <taxon>Bacteria</taxon>
        <taxon>Bacillati</taxon>
        <taxon>Bacillota</taxon>
        <taxon>Clostridia</taxon>
        <taxon>Christensenellales</taxon>
        <taxon>Christensenellaceae</taxon>
        <taxon>Christensenella</taxon>
    </lineage>
</organism>
<dbReference type="Proteomes" id="UP000070366">
    <property type="component" value="Unassembled WGS sequence"/>
</dbReference>
<dbReference type="AlphaFoldDB" id="A0A136Q8B9"/>
<reference evidence="2" key="1">
    <citation type="submission" date="2016-02" db="EMBL/GenBank/DDBJ databases">
        <authorList>
            <person name="Mitreva M."/>
            <person name="Pepin K.H."/>
            <person name="Mihindukulasuriya K.A."/>
            <person name="Fulton R."/>
            <person name="Fronick C."/>
            <person name="O'Laughlin M."/>
            <person name="Miner T."/>
            <person name="Herter B."/>
            <person name="Rosa B.A."/>
            <person name="Cordes M."/>
            <person name="Tomlinson C."/>
            <person name="Wollam A."/>
            <person name="Palsikar V.B."/>
            <person name="Mardis E.R."/>
            <person name="Wilson R.K."/>
        </authorList>
    </citation>
    <scope>NUCLEOTIDE SEQUENCE [LARGE SCALE GENOMIC DNA]</scope>
    <source>
        <strain evidence="2">DSM 22607</strain>
    </source>
</reference>
<dbReference type="EMBL" id="LSZW01000023">
    <property type="protein sequence ID" value="KXK66859.1"/>
    <property type="molecule type" value="Genomic_DNA"/>
</dbReference>
<accession>A0A136Q8B9</accession>
<protein>
    <submittedName>
        <fullName evidence="1">Uncharacterized protein</fullName>
    </submittedName>
</protein>
<evidence type="ECO:0000313" key="2">
    <source>
        <dbReference type="Proteomes" id="UP000070366"/>
    </source>
</evidence>